<dbReference type="Proteomes" id="UP001595978">
    <property type="component" value="Unassembled WGS sequence"/>
</dbReference>
<dbReference type="RefSeq" id="WP_390309094.1">
    <property type="nucleotide sequence ID" value="NZ_JBHSNQ010000051.1"/>
</dbReference>
<organism evidence="1 2">
    <name type="scientific">Ureibacillus suwonensis</name>
    <dbReference type="NCBI Taxonomy" id="313007"/>
    <lineage>
        <taxon>Bacteria</taxon>
        <taxon>Bacillati</taxon>
        <taxon>Bacillota</taxon>
        <taxon>Bacilli</taxon>
        <taxon>Bacillales</taxon>
        <taxon>Caryophanaceae</taxon>
        <taxon>Ureibacillus</taxon>
    </lineage>
</organism>
<proteinExistence type="predicted"/>
<name>A0ABW0R9G8_9BACL</name>
<dbReference type="EMBL" id="JBHSNQ010000051">
    <property type="protein sequence ID" value="MFC5541422.1"/>
    <property type="molecule type" value="Genomic_DNA"/>
</dbReference>
<evidence type="ECO:0000313" key="1">
    <source>
        <dbReference type="EMBL" id="MFC5541422.1"/>
    </source>
</evidence>
<protein>
    <recommendedName>
        <fullName evidence="3">ParB/Sulfiredoxin domain-containing protein</fullName>
    </recommendedName>
</protein>
<accession>A0ABW0R9G8</accession>
<evidence type="ECO:0008006" key="3">
    <source>
        <dbReference type="Google" id="ProtNLM"/>
    </source>
</evidence>
<comment type="caution">
    <text evidence="1">The sequence shown here is derived from an EMBL/GenBank/DDBJ whole genome shotgun (WGS) entry which is preliminary data.</text>
</comment>
<evidence type="ECO:0000313" key="2">
    <source>
        <dbReference type="Proteomes" id="UP001595978"/>
    </source>
</evidence>
<gene>
    <name evidence="1" type="ORF">ACFPOH_06465</name>
</gene>
<reference evidence="2" key="1">
    <citation type="journal article" date="2019" name="Int. J. Syst. Evol. Microbiol.">
        <title>The Global Catalogue of Microorganisms (GCM) 10K type strain sequencing project: providing services to taxonomists for standard genome sequencing and annotation.</title>
        <authorList>
            <consortium name="The Broad Institute Genomics Platform"/>
            <consortium name="The Broad Institute Genome Sequencing Center for Infectious Disease"/>
            <person name="Wu L."/>
            <person name="Ma J."/>
        </authorList>
    </citation>
    <scope>NUCLEOTIDE SEQUENCE [LARGE SCALE GENOMIC DNA]</scope>
    <source>
        <strain evidence="2">CCUG 56331</strain>
    </source>
</reference>
<keyword evidence="2" id="KW-1185">Reference proteome</keyword>
<sequence>MAYRFTAIEPIRYHEFDYEKFLNFSIANSQLGELPFRKEWKDKWLSILTKYDDDVKKYIESHSDTNPMLERAKANPKQFKKRNEMFLYEFTSPNAGSFYFHFDVEKIKRLAEKNRLHKVTLNRFQFYLDKDTPYEKSRIINSSLPIFAPIFAVPQQYVAVDGNKRIMAKLINGERKFSGLALDPQQAVECFFFDLDAWFYRLLREMSSFSKLIYLKIPFSEIKNQSFVL</sequence>